<dbReference type="Proteomes" id="UP000066284">
    <property type="component" value="Chromosome 1"/>
</dbReference>
<sequence>MKTSFYIRAAYRAFLSPAKPQASYSQYGEDLLIKLALPEPKAKGFYVDVGCHHPRRGSNTYGLYRRGWRGLLIDLEEMKVLACRLRRRRDTAVVAAVSDREQDVSIYSPGEFSTNATINLSSVADPRGYRPIGRIHTTTLTHLLTAHQVPRDFELLSVDVEGADHEVIKGLDFERYRPRVICVENWESVRGIEAVLTSAIHRLLADNRYSLTGWAGLSTIYKKQNEETEEFGSAS</sequence>
<dbReference type="STRING" id="1715989.NITINOP_0235"/>
<dbReference type="Pfam" id="PF05050">
    <property type="entry name" value="Methyltransf_21"/>
    <property type="match status" value="1"/>
</dbReference>
<dbReference type="KEGG" id="nio:NITINOP_0235"/>
<dbReference type="PANTHER" id="PTHR34009">
    <property type="entry name" value="PROTEIN STAR"/>
    <property type="match status" value="1"/>
</dbReference>
<dbReference type="RefSeq" id="WP_062482104.1">
    <property type="nucleotide sequence ID" value="NZ_LN885086.1"/>
</dbReference>
<dbReference type="EMBL" id="LN885086">
    <property type="protein sequence ID" value="CUQ65211.1"/>
    <property type="molecule type" value="Genomic_DNA"/>
</dbReference>
<protein>
    <submittedName>
        <fullName evidence="2">Methyltransferase FkbM family</fullName>
    </submittedName>
</protein>
<dbReference type="InterPro" id="IPR053202">
    <property type="entry name" value="EGF_Rcpt_Signaling_Reg"/>
</dbReference>
<evidence type="ECO:0000259" key="1">
    <source>
        <dbReference type="Pfam" id="PF05050"/>
    </source>
</evidence>
<evidence type="ECO:0000313" key="3">
    <source>
        <dbReference type="Proteomes" id="UP000066284"/>
    </source>
</evidence>
<dbReference type="AlphaFoldDB" id="A0A0S4KSD0"/>
<proteinExistence type="predicted"/>
<dbReference type="GO" id="GO:0005886">
    <property type="term" value="C:plasma membrane"/>
    <property type="evidence" value="ECO:0007669"/>
    <property type="project" value="TreeGrafter"/>
</dbReference>
<gene>
    <name evidence="2" type="ORF">NITINOP_0235</name>
</gene>
<keyword evidence="3" id="KW-1185">Reference proteome</keyword>
<dbReference type="GO" id="GO:0005737">
    <property type="term" value="C:cytoplasm"/>
    <property type="evidence" value="ECO:0007669"/>
    <property type="project" value="GOC"/>
</dbReference>
<dbReference type="SUPFAM" id="SSF53335">
    <property type="entry name" value="S-adenosyl-L-methionine-dependent methyltransferases"/>
    <property type="match status" value="1"/>
</dbReference>
<dbReference type="GO" id="GO:0006888">
    <property type="term" value="P:endoplasmic reticulum to Golgi vesicle-mediated transport"/>
    <property type="evidence" value="ECO:0007669"/>
    <property type="project" value="TreeGrafter"/>
</dbReference>
<keyword evidence="2" id="KW-0489">Methyltransferase</keyword>
<dbReference type="InterPro" id="IPR029063">
    <property type="entry name" value="SAM-dependent_MTases_sf"/>
</dbReference>
<dbReference type="PANTHER" id="PTHR34009:SF2">
    <property type="entry name" value="PROTEIN STAR"/>
    <property type="match status" value="1"/>
</dbReference>
<evidence type="ECO:0000313" key="2">
    <source>
        <dbReference type="EMBL" id="CUQ65211.1"/>
    </source>
</evidence>
<dbReference type="InterPro" id="IPR006342">
    <property type="entry name" value="FkbM_mtfrase"/>
</dbReference>
<feature type="domain" description="Methyltransferase FkbM" evidence="1">
    <location>
        <begin position="48"/>
        <end position="209"/>
    </location>
</feature>
<name>A0A0S4KSD0_9BACT</name>
<keyword evidence="2" id="KW-0808">Transferase</keyword>
<dbReference type="GO" id="GO:0008168">
    <property type="term" value="F:methyltransferase activity"/>
    <property type="evidence" value="ECO:0007669"/>
    <property type="project" value="UniProtKB-KW"/>
</dbReference>
<dbReference type="OrthoDB" id="9810122at2"/>
<accession>A0A0S4KSD0</accession>
<organism evidence="2 3">
    <name type="scientific">Candidatus Nitrospira inopinata</name>
    <dbReference type="NCBI Taxonomy" id="1715989"/>
    <lineage>
        <taxon>Bacteria</taxon>
        <taxon>Pseudomonadati</taxon>
        <taxon>Nitrospirota</taxon>
        <taxon>Nitrospiria</taxon>
        <taxon>Nitrospirales</taxon>
        <taxon>Nitrospiraceae</taxon>
        <taxon>Nitrospira</taxon>
    </lineage>
</organism>
<reference evidence="3" key="1">
    <citation type="submission" date="2015-09" db="EMBL/GenBank/DDBJ databases">
        <authorList>
            <person name="Daims H."/>
        </authorList>
    </citation>
    <scope>NUCLEOTIDE SEQUENCE [LARGE SCALE GENOMIC DNA]</scope>
</reference>
<dbReference type="Gene3D" id="3.40.50.150">
    <property type="entry name" value="Vaccinia Virus protein VP39"/>
    <property type="match status" value="1"/>
</dbReference>
<dbReference type="GO" id="GO:0032259">
    <property type="term" value="P:methylation"/>
    <property type="evidence" value="ECO:0007669"/>
    <property type="project" value="UniProtKB-KW"/>
</dbReference>
<dbReference type="GO" id="GO:0016197">
    <property type="term" value="P:endosomal transport"/>
    <property type="evidence" value="ECO:0007669"/>
    <property type="project" value="TreeGrafter"/>
</dbReference>